<protein>
    <submittedName>
        <fullName evidence="2">Uncharacterized protein</fullName>
    </submittedName>
</protein>
<dbReference type="AlphaFoldDB" id="A0A7S1CZG3"/>
<accession>A0A7S1CZG3</accession>
<feature type="compositionally biased region" description="Basic and acidic residues" evidence="1">
    <location>
        <begin position="253"/>
        <end position="267"/>
    </location>
</feature>
<organism evidence="2">
    <name type="scientific">Cyclophora tenuis</name>
    <name type="common">Marine diatom</name>
    <dbReference type="NCBI Taxonomy" id="216820"/>
    <lineage>
        <taxon>Eukaryota</taxon>
        <taxon>Sar</taxon>
        <taxon>Stramenopiles</taxon>
        <taxon>Ochrophyta</taxon>
        <taxon>Bacillariophyta</taxon>
        <taxon>Fragilariophyceae</taxon>
        <taxon>Fragilariophycidae</taxon>
        <taxon>Cyclophorales</taxon>
        <taxon>Cyclophoraceae</taxon>
        <taxon>Cyclophora</taxon>
    </lineage>
</organism>
<proteinExistence type="predicted"/>
<feature type="compositionally biased region" description="Low complexity" evidence="1">
    <location>
        <begin position="55"/>
        <end position="65"/>
    </location>
</feature>
<reference evidence="2" key="1">
    <citation type="submission" date="2021-01" db="EMBL/GenBank/DDBJ databases">
        <authorList>
            <person name="Corre E."/>
            <person name="Pelletier E."/>
            <person name="Niang G."/>
            <person name="Scheremetjew M."/>
            <person name="Finn R."/>
            <person name="Kale V."/>
            <person name="Holt S."/>
            <person name="Cochrane G."/>
            <person name="Meng A."/>
            <person name="Brown T."/>
            <person name="Cohen L."/>
        </authorList>
    </citation>
    <scope>NUCLEOTIDE SEQUENCE</scope>
    <source>
        <strain evidence="2">ECT3854</strain>
    </source>
</reference>
<feature type="region of interest" description="Disordered" evidence="1">
    <location>
        <begin position="19"/>
        <end position="65"/>
    </location>
</feature>
<sequence>MDSLEQAALLLTKLSAVRERGRQVPQKPSSAISEPLKRLATQSSTTTDDNEGRRTVTPIPTPTVMSPVSSSCTLLLLPQSLQALPPPPRLGMENPSILQPLRHTLRSKNYTPPEDDCCSMMNNENASPHRRKQQQQQVPRRHNFVGETTSQKIRAVLKQKFSWKKFPELEEFLVSHREEYFRHASEHNYTRKQRDFNNSLTDSLLKYASELGYVFEGFTFVMLRDRIRCYYKSYLQCLRERVKRQDNVPQPKSQDRAEGGKCDGKGN</sequence>
<name>A0A7S1CZG3_CYCTE</name>
<evidence type="ECO:0000313" key="2">
    <source>
        <dbReference type="EMBL" id="CAD8933401.1"/>
    </source>
</evidence>
<dbReference type="EMBL" id="HBFW01006811">
    <property type="protein sequence ID" value="CAD8933401.1"/>
    <property type="molecule type" value="Transcribed_RNA"/>
</dbReference>
<evidence type="ECO:0000256" key="1">
    <source>
        <dbReference type="SAM" id="MobiDB-lite"/>
    </source>
</evidence>
<gene>
    <name evidence="2" type="ORF">CTEN0397_LOCUS4430</name>
</gene>
<feature type="region of interest" description="Disordered" evidence="1">
    <location>
        <begin position="245"/>
        <end position="267"/>
    </location>
</feature>